<keyword evidence="3" id="KW-0832">Ubl conjugation</keyword>
<feature type="region of interest" description="Disordered" evidence="6">
    <location>
        <begin position="1404"/>
        <end position="1430"/>
    </location>
</feature>
<dbReference type="InterPro" id="IPR029448">
    <property type="entry name" value="FANCD2"/>
</dbReference>
<dbReference type="PANTHER" id="PTHR32086:SF0">
    <property type="entry name" value="FANCONI ANEMIA GROUP D2 PROTEIN"/>
    <property type="match status" value="1"/>
</dbReference>
<proteinExistence type="inferred from homology"/>
<evidence type="ECO:0000256" key="4">
    <source>
        <dbReference type="ARBA" id="ARBA00023242"/>
    </source>
</evidence>
<protein>
    <recommendedName>
        <fullName evidence="9">Fanconi anemia group D2 protein</fullName>
    </recommendedName>
</protein>
<dbReference type="GO" id="GO:0007129">
    <property type="term" value="P:homologous chromosome pairing at meiosis"/>
    <property type="evidence" value="ECO:0007669"/>
    <property type="project" value="TreeGrafter"/>
</dbReference>
<dbReference type="GO" id="GO:0036297">
    <property type="term" value="P:interstrand cross-link repair"/>
    <property type="evidence" value="ECO:0007669"/>
    <property type="project" value="TreeGrafter"/>
</dbReference>
<comment type="caution">
    <text evidence="7">The sequence shown here is derived from an EMBL/GenBank/DDBJ whole genome shotgun (WGS) entry which is preliminary data.</text>
</comment>
<dbReference type="GO" id="GO:1990918">
    <property type="term" value="P:double-strand break repair involved in meiotic recombination"/>
    <property type="evidence" value="ECO:0007669"/>
    <property type="project" value="TreeGrafter"/>
</dbReference>
<dbReference type="Proteomes" id="UP000827092">
    <property type="component" value="Unassembled WGS sequence"/>
</dbReference>
<evidence type="ECO:0000256" key="3">
    <source>
        <dbReference type="ARBA" id="ARBA00022843"/>
    </source>
</evidence>
<evidence type="ECO:0000256" key="2">
    <source>
        <dbReference type="ARBA" id="ARBA00022499"/>
    </source>
</evidence>
<feature type="compositionally biased region" description="Acidic residues" evidence="6">
    <location>
        <begin position="1406"/>
        <end position="1416"/>
    </location>
</feature>
<reference evidence="7 8" key="1">
    <citation type="journal article" date="2022" name="Nat. Ecol. Evol.">
        <title>A masculinizing supergene underlies an exaggerated male reproductive morph in a spider.</title>
        <authorList>
            <person name="Hendrickx F."/>
            <person name="De Corte Z."/>
            <person name="Sonet G."/>
            <person name="Van Belleghem S.M."/>
            <person name="Kostlbacher S."/>
            <person name="Vangestel C."/>
        </authorList>
    </citation>
    <scope>NUCLEOTIDE SEQUENCE [LARGE SCALE GENOMIC DNA]</scope>
    <source>
        <strain evidence="7">W744_W776</strain>
    </source>
</reference>
<sequence>MSQRVGKKISDIFLSQEPVLNPKRMAKHSENTFEGIMKQVGFIVGEGNSANELDVDQAVFLRDLTKLFGEKISSAVQNFIDGFEAHLEDEIRLKWSLMPTVTASTCETARNVSQDSLVHLLLSIEVIQEKLVAVMLAKLAEFSYCENTALYDRSEGKTVACLIISQFRWLSKLVNGGELADKLLELVEATPPDVQRDIIKLLPDVINEFDHPKVAKYLSNIYMGNQELNIVILDTLTNLNIEQDLLGEIREKVIETLSTANIEDLPVLVKFVLQDLRVTEAPQVIEDLRDKLDFNSTFNPIISSTPIVSKSKEISKSIESCVLNTIKHALKFQKLLCDAWTKHLEMLQGPQKHKSLDIFLVLMLLSLGINEKKIESILKNKIRTGCFNEDLLQVTFRCHHDVLQEYAQELLRIAESLLRSTEPNISSFGCSIYMKCFIWFDTFYKQEVVGNLITHVGNRSEAEINTALDTLLSLVSEHTHKMISFSLFIKNLLDHLNDLTLNQIRKIHEMLSILAYQGGREGTMLLDDMLIVIRKQLTNKNSRYRKMGVIGALMAAKTAAKKESQGGLDESLSSGALDLDECHQHSIKLLELASVSTSESPEAYALFCDELSHIVAENKLGQSILDWIGDNVLSDFEEIYIVDVSPDGYGGKSYSPQFGLDEVNEPVAVDLYTAVQKDYESLSTKANKNAKDLPLIQMKGKANLDKSRILKTLVKFSNFAETSQSSSSSAKSASSLKLAPMFRLLRMFRQVQDENLDAIDALLGCAIILPELKYQKLSALSTTKKHLTLNAIFICINWIRENLNAFASSNDEDIRCNVLSRLQLLMQLEDLACKYVIDAGAYVPPMANFDCDEKTLGTLKLPSRTKKPVKRSAKVKNAKSKKNKTDDTAEQSTIATQNVSDSKSKSSDEEDSEDEFEPICSSDSKILKSLQPYFRELDLDVFTLFQSEITFKKKGDIFANEKVTSPNLHTDELKFLLDDLSAKLQHSLSTTGLHFRGRTSKLGGIPSVGFSNIESQPPLKIVTFCIQLVPCLCSILDEFIKYFKNITTESDGVEDSLALYAAETQSVMKCMILVLKVMRQIISWKNFNLKENAGLLKKALFAFTSGVEEDASLKVIVKSCIKRLTQYSDFLPSLSCAANLTQLLVCILSYSDDSESKQKVSATALQFLKKRWFDLDSKVSKTADTNASIKIVLEAYLRNGVTMLKSLDFLSAEAIPQILDKENEVIFHTLNKASLNSFYKVMIGGLADYVKGYFSTKHSDEDQMYEWSVTFKVFQVFTNLLKCLGSRSNIGACLKSSREILQTYLKYGMPLMDKLFKDNKDDVICLMKILQVSTRYLQHVCCHSKVLKDVSLIKHVPFLKKSLEVFVFRVKMMLAVNKCEEAFWLGNLKNRDLKGEEILSQSMQENGEDSGLENDEVEKSDTDLSTVESD</sequence>
<organism evidence="7 8">
    <name type="scientific">Oedothorax gibbosus</name>
    <dbReference type="NCBI Taxonomy" id="931172"/>
    <lineage>
        <taxon>Eukaryota</taxon>
        <taxon>Metazoa</taxon>
        <taxon>Ecdysozoa</taxon>
        <taxon>Arthropoda</taxon>
        <taxon>Chelicerata</taxon>
        <taxon>Arachnida</taxon>
        <taxon>Araneae</taxon>
        <taxon>Araneomorphae</taxon>
        <taxon>Entelegynae</taxon>
        <taxon>Araneoidea</taxon>
        <taxon>Linyphiidae</taxon>
        <taxon>Erigoninae</taxon>
        <taxon>Oedothorax</taxon>
    </lineage>
</organism>
<dbReference type="EMBL" id="JAFNEN010000115">
    <property type="protein sequence ID" value="KAG8193754.1"/>
    <property type="molecule type" value="Genomic_DNA"/>
</dbReference>
<feature type="compositionally biased region" description="Acidic residues" evidence="6">
    <location>
        <begin position="908"/>
        <end position="917"/>
    </location>
</feature>
<keyword evidence="2" id="KW-1017">Isopeptide bond</keyword>
<evidence type="ECO:0000313" key="7">
    <source>
        <dbReference type="EMBL" id="KAG8193754.1"/>
    </source>
</evidence>
<feature type="region of interest" description="Disordered" evidence="6">
    <location>
        <begin position="864"/>
        <end position="918"/>
    </location>
</feature>
<evidence type="ECO:0000256" key="1">
    <source>
        <dbReference type="ARBA" id="ARBA00004123"/>
    </source>
</evidence>
<name>A0AAV6VAV7_9ARAC</name>
<comment type="similarity">
    <text evidence="5">Belongs to the Fanconi anemia protein FANCD2 family.</text>
</comment>
<keyword evidence="4" id="KW-0539">Nucleus</keyword>
<keyword evidence="8" id="KW-1185">Reference proteome</keyword>
<dbReference type="GO" id="GO:0070182">
    <property type="term" value="F:DNA polymerase binding"/>
    <property type="evidence" value="ECO:0007669"/>
    <property type="project" value="TreeGrafter"/>
</dbReference>
<accession>A0AAV6VAV7</accession>
<evidence type="ECO:0000256" key="6">
    <source>
        <dbReference type="SAM" id="MobiDB-lite"/>
    </source>
</evidence>
<dbReference type="GO" id="GO:0005634">
    <property type="term" value="C:nucleus"/>
    <property type="evidence" value="ECO:0007669"/>
    <property type="project" value="UniProtKB-SubCell"/>
</dbReference>
<feature type="compositionally biased region" description="Polar residues" evidence="6">
    <location>
        <begin position="890"/>
        <end position="899"/>
    </location>
</feature>
<dbReference type="GO" id="GO:0000793">
    <property type="term" value="C:condensed chromosome"/>
    <property type="evidence" value="ECO:0007669"/>
    <property type="project" value="TreeGrafter"/>
</dbReference>
<comment type="subcellular location">
    <subcellularLocation>
        <location evidence="1">Nucleus</location>
    </subcellularLocation>
</comment>
<feature type="compositionally biased region" description="Basic residues" evidence="6">
    <location>
        <begin position="864"/>
        <end position="882"/>
    </location>
</feature>
<evidence type="ECO:0000256" key="5">
    <source>
        <dbReference type="ARBA" id="ARBA00093456"/>
    </source>
</evidence>
<dbReference type="GO" id="GO:0031573">
    <property type="term" value="P:mitotic intra-S DNA damage checkpoint signaling"/>
    <property type="evidence" value="ECO:0007669"/>
    <property type="project" value="TreeGrafter"/>
</dbReference>
<dbReference type="PANTHER" id="PTHR32086">
    <property type="entry name" value="FANCONI ANEMIA GROUP D2 PROTEIN"/>
    <property type="match status" value="1"/>
</dbReference>
<dbReference type="SUPFAM" id="SSF48371">
    <property type="entry name" value="ARM repeat"/>
    <property type="match status" value="1"/>
</dbReference>
<gene>
    <name evidence="7" type="ORF">JTE90_005051</name>
</gene>
<evidence type="ECO:0000313" key="8">
    <source>
        <dbReference type="Proteomes" id="UP000827092"/>
    </source>
</evidence>
<dbReference type="Pfam" id="PF14631">
    <property type="entry name" value="FancD2"/>
    <property type="match status" value="2"/>
</dbReference>
<evidence type="ECO:0008006" key="9">
    <source>
        <dbReference type="Google" id="ProtNLM"/>
    </source>
</evidence>
<dbReference type="InterPro" id="IPR016024">
    <property type="entry name" value="ARM-type_fold"/>
</dbReference>